<keyword evidence="3" id="KW-0804">Transcription</keyword>
<dbReference type="FunFam" id="1.10.10.60:FF:000002">
    <property type="entry name" value="Myb family transcription factor"/>
    <property type="match status" value="1"/>
</dbReference>
<sequence>MDMKEEETCGSICSKTSVSINEEGCEFSDANEDDQESKQNNNGGISSSNSTIEENSEKKPSVRPYVRSKFPRLRWTPDLHFRFLHAVQRLGGQERATPKLVLQLMNIKGLSIAHVKSHLQMHRTKKVVDTNQERNVYNLTQIPMLQGYIPNQSSSYRCGYGDASLSMYENMVHMSSINEPRADFYGKMIERTNNKSHSIFQVDSSDFREPLPTSKVHESNENLLSFCGNESLRDDLHAQPIAQDFMQNDILPANQVELKTLKRKASDLDLDLDLSLKLSSRNIIDDHDHEKQGSIEDIHEVQSNLSLSLYTQSSYDESKEQEKRVNIGLDLTI</sequence>
<dbReference type="NCBIfam" id="TIGR01557">
    <property type="entry name" value="myb_SHAQKYF"/>
    <property type="match status" value="1"/>
</dbReference>
<keyword evidence="8" id="KW-1185">Reference proteome</keyword>
<dbReference type="PANTHER" id="PTHR31314">
    <property type="entry name" value="MYB FAMILY TRANSCRIPTION FACTOR PHL7-LIKE"/>
    <property type="match status" value="1"/>
</dbReference>
<dbReference type="InterPro" id="IPR017930">
    <property type="entry name" value="Myb_dom"/>
</dbReference>
<evidence type="ECO:0000313" key="8">
    <source>
        <dbReference type="Proteomes" id="UP001058974"/>
    </source>
</evidence>
<dbReference type="GO" id="GO:0005634">
    <property type="term" value="C:nucleus"/>
    <property type="evidence" value="ECO:0007669"/>
    <property type="project" value="UniProtKB-SubCell"/>
</dbReference>
<protein>
    <recommendedName>
        <fullName evidence="6">HTH myb-type domain-containing protein</fullName>
    </recommendedName>
</protein>
<organism evidence="7 8">
    <name type="scientific">Pisum sativum</name>
    <name type="common">Garden pea</name>
    <name type="synonym">Lathyrus oleraceus</name>
    <dbReference type="NCBI Taxonomy" id="3888"/>
    <lineage>
        <taxon>Eukaryota</taxon>
        <taxon>Viridiplantae</taxon>
        <taxon>Streptophyta</taxon>
        <taxon>Embryophyta</taxon>
        <taxon>Tracheophyta</taxon>
        <taxon>Spermatophyta</taxon>
        <taxon>Magnoliopsida</taxon>
        <taxon>eudicotyledons</taxon>
        <taxon>Gunneridae</taxon>
        <taxon>Pentapetalae</taxon>
        <taxon>rosids</taxon>
        <taxon>fabids</taxon>
        <taxon>Fabales</taxon>
        <taxon>Fabaceae</taxon>
        <taxon>Papilionoideae</taxon>
        <taxon>50 kb inversion clade</taxon>
        <taxon>NPAAA clade</taxon>
        <taxon>Hologalegina</taxon>
        <taxon>IRL clade</taxon>
        <taxon>Fabeae</taxon>
        <taxon>Lathyrus</taxon>
    </lineage>
</organism>
<feature type="compositionally biased region" description="Low complexity" evidence="5">
    <location>
        <begin position="40"/>
        <end position="53"/>
    </location>
</feature>
<evidence type="ECO:0000256" key="5">
    <source>
        <dbReference type="SAM" id="MobiDB-lite"/>
    </source>
</evidence>
<dbReference type="Gramene" id="Psat3g128480.1">
    <property type="protein sequence ID" value="Psat3g128480.1.cds"/>
    <property type="gene ID" value="Psat3g128480"/>
</dbReference>
<evidence type="ECO:0000313" key="7">
    <source>
        <dbReference type="EMBL" id="KAI5429372.1"/>
    </source>
</evidence>
<dbReference type="InterPro" id="IPR001005">
    <property type="entry name" value="SANT/Myb"/>
</dbReference>
<evidence type="ECO:0000256" key="4">
    <source>
        <dbReference type="ARBA" id="ARBA00023242"/>
    </source>
</evidence>
<dbReference type="Gramene" id="PSAT_LOCUS12252_t1">
    <property type="protein sequence ID" value="CAL5192355.1"/>
    <property type="gene ID" value="PSAT_LOCUS12252"/>
</dbReference>
<evidence type="ECO:0000256" key="3">
    <source>
        <dbReference type="ARBA" id="ARBA00023163"/>
    </source>
</evidence>
<accession>A0A9D4XZG3</accession>
<comment type="subcellular location">
    <subcellularLocation>
        <location evidence="1">Nucleus</location>
    </subcellularLocation>
</comment>
<reference evidence="7 8" key="1">
    <citation type="journal article" date="2022" name="Nat. Genet.">
        <title>Improved pea reference genome and pan-genome highlight genomic features and evolutionary characteristics.</title>
        <authorList>
            <person name="Yang T."/>
            <person name="Liu R."/>
            <person name="Luo Y."/>
            <person name="Hu S."/>
            <person name="Wang D."/>
            <person name="Wang C."/>
            <person name="Pandey M.K."/>
            <person name="Ge S."/>
            <person name="Xu Q."/>
            <person name="Li N."/>
            <person name="Li G."/>
            <person name="Huang Y."/>
            <person name="Saxena R.K."/>
            <person name="Ji Y."/>
            <person name="Li M."/>
            <person name="Yan X."/>
            <person name="He Y."/>
            <person name="Liu Y."/>
            <person name="Wang X."/>
            <person name="Xiang C."/>
            <person name="Varshney R.K."/>
            <person name="Ding H."/>
            <person name="Gao S."/>
            <person name="Zong X."/>
        </authorList>
    </citation>
    <scope>NUCLEOTIDE SEQUENCE [LARGE SCALE GENOMIC DNA]</scope>
    <source>
        <strain evidence="7 8">cv. Zhongwan 6</strain>
    </source>
</reference>
<dbReference type="EMBL" id="JAMSHJ010000003">
    <property type="protein sequence ID" value="KAI5429372.1"/>
    <property type="molecule type" value="Genomic_DNA"/>
</dbReference>
<dbReference type="PANTHER" id="PTHR31314:SF168">
    <property type="entry name" value="MYB-LIKE HTH TRANSCRIPTIONAL REGULATOR FAMILY PROTEIN"/>
    <property type="match status" value="1"/>
</dbReference>
<dbReference type="PROSITE" id="PS51294">
    <property type="entry name" value="HTH_MYB"/>
    <property type="match status" value="1"/>
</dbReference>
<evidence type="ECO:0000259" key="6">
    <source>
        <dbReference type="PROSITE" id="PS51294"/>
    </source>
</evidence>
<dbReference type="InterPro" id="IPR046955">
    <property type="entry name" value="PHR1-like"/>
</dbReference>
<dbReference type="Gramene" id="Psat03G0410700-T1">
    <property type="protein sequence ID" value="KAI5429372.1"/>
    <property type="gene ID" value="KIW84_034107"/>
</dbReference>
<feature type="domain" description="HTH myb-type" evidence="6">
    <location>
        <begin position="67"/>
        <end position="127"/>
    </location>
</feature>
<dbReference type="GO" id="GO:0003700">
    <property type="term" value="F:DNA-binding transcription factor activity"/>
    <property type="evidence" value="ECO:0007669"/>
    <property type="project" value="InterPro"/>
</dbReference>
<dbReference type="InterPro" id="IPR006447">
    <property type="entry name" value="Myb_dom_plants"/>
</dbReference>
<dbReference type="GO" id="GO:0003677">
    <property type="term" value="F:DNA binding"/>
    <property type="evidence" value="ECO:0007669"/>
    <property type="project" value="InterPro"/>
</dbReference>
<dbReference type="Gene3D" id="1.10.10.60">
    <property type="entry name" value="Homeodomain-like"/>
    <property type="match status" value="1"/>
</dbReference>
<evidence type="ECO:0000256" key="2">
    <source>
        <dbReference type="ARBA" id="ARBA00023015"/>
    </source>
</evidence>
<dbReference type="SUPFAM" id="SSF46689">
    <property type="entry name" value="Homeodomain-like"/>
    <property type="match status" value="1"/>
</dbReference>
<evidence type="ECO:0000256" key="1">
    <source>
        <dbReference type="ARBA" id="ARBA00004123"/>
    </source>
</evidence>
<name>A0A9D4XZG3_PEA</name>
<dbReference type="Proteomes" id="UP001058974">
    <property type="component" value="Chromosome 3"/>
</dbReference>
<dbReference type="InterPro" id="IPR009057">
    <property type="entry name" value="Homeodomain-like_sf"/>
</dbReference>
<dbReference type="AlphaFoldDB" id="A0A9D4XZG3"/>
<dbReference type="OrthoDB" id="551907at2759"/>
<feature type="compositionally biased region" description="Acidic residues" evidence="5">
    <location>
        <begin position="24"/>
        <end position="35"/>
    </location>
</feature>
<feature type="region of interest" description="Disordered" evidence="5">
    <location>
        <begin position="24"/>
        <end position="63"/>
    </location>
</feature>
<keyword evidence="2" id="KW-0805">Transcription regulation</keyword>
<dbReference type="Pfam" id="PF00249">
    <property type="entry name" value="Myb_DNA-binding"/>
    <property type="match status" value="1"/>
</dbReference>
<comment type="caution">
    <text evidence="7">The sequence shown here is derived from an EMBL/GenBank/DDBJ whole genome shotgun (WGS) entry which is preliminary data.</text>
</comment>
<keyword evidence="4" id="KW-0539">Nucleus</keyword>
<gene>
    <name evidence="7" type="ORF">KIW84_034107</name>
</gene>
<proteinExistence type="predicted"/>